<feature type="chain" id="PRO_5031563148" description="Lipoprotein" evidence="1">
    <location>
        <begin position="23"/>
        <end position="420"/>
    </location>
</feature>
<protein>
    <recommendedName>
        <fullName evidence="4">Lipoprotein</fullName>
    </recommendedName>
</protein>
<keyword evidence="1" id="KW-0732">Signal</keyword>
<organism evidence="2 3">
    <name type="scientific">Treponema ruminis</name>
    <dbReference type="NCBI Taxonomy" id="744515"/>
    <lineage>
        <taxon>Bacteria</taxon>
        <taxon>Pseudomonadati</taxon>
        <taxon>Spirochaetota</taxon>
        <taxon>Spirochaetia</taxon>
        <taxon>Spirochaetales</taxon>
        <taxon>Treponemataceae</taxon>
        <taxon>Treponema</taxon>
    </lineage>
</organism>
<dbReference type="RefSeq" id="WP_184661222.1">
    <property type="nucleotide sequence ID" value="NZ_CP031518.1"/>
</dbReference>
<feature type="signal peptide" evidence="1">
    <location>
        <begin position="1"/>
        <end position="22"/>
    </location>
</feature>
<keyword evidence="3" id="KW-1185">Reference proteome</keyword>
<dbReference type="Proteomes" id="UP000518887">
    <property type="component" value="Unassembled WGS sequence"/>
</dbReference>
<accession>A0A7W8LNB2</accession>
<evidence type="ECO:0008006" key="4">
    <source>
        <dbReference type="Google" id="ProtNLM"/>
    </source>
</evidence>
<comment type="caution">
    <text evidence="2">The sequence shown here is derived from an EMBL/GenBank/DDBJ whole genome shotgun (WGS) entry which is preliminary data.</text>
</comment>
<evidence type="ECO:0000313" key="2">
    <source>
        <dbReference type="EMBL" id="MBB5227208.1"/>
    </source>
</evidence>
<dbReference type="AlphaFoldDB" id="A0A7W8LNB2"/>
<gene>
    <name evidence="2" type="ORF">HNP76_002606</name>
</gene>
<reference evidence="2 3" key="1">
    <citation type="submission" date="2020-08" db="EMBL/GenBank/DDBJ databases">
        <title>Genomic Encyclopedia of Type Strains, Phase IV (KMG-IV): sequencing the most valuable type-strain genomes for metagenomic binning, comparative biology and taxonomic classification.</title>
        <authorList>
            <person name="Goeker M."/>
        </authorList>
    </citation>
    <scope>NUCLEOTIDE SEQUENCE [LARGE SCALE GENOMIC DNA]</scope>
    <source>
        <strain evidence="2 3">DSM 103462</strain>
    </source>
</reference>
<proteinExistence type="predicted"/>
<dbReference type="Gene3D" id="3.40.190.10">
    <property type="entry name" value="Periplasmic binding protein-like II"/>
    <property type="match status" value="1"/>
</dbReference>
<name>A0A7W8LNB2_9SPIR</name>
<sequence length="420" mass="47749">MKKFFRLFVGIFIFPLSLFNFLSCGSSSPVVIWTDRPEIVSYVEFFNVAQTKAKAVVVYKEKLASALPPAKDEQNPDIVIGSFLRNSRIKKNFSSLERVFGRSKINPSSIYAPLLEYGKVGGTQYLIPVSFNIPTMIFAQKNHDLIAENMLIDSDTIRDSAALFNQKSEHEVFVKMGYAPSWNANFLFHVAKMNGIEFTEKGNIFSWNTDSLNSTIAYIKNWSRNKNGGTAAEQDFSFKYLYAPAHKLVNSDRCLFAYIKSDDFFNIPGEQTENIAFHWLGKDGKIFVNDDMTSLGLYRKSRNSRAACDFVTWFFSEATQKNLIDRAMRMNLDTQTFGICSGFSSVKSVNERVFPSSYKILLGKMPEESSLVAPLPLPSRWESLKERVIIPYLSEATSTDNTRAIKSIDERIAAWRNQFN</sequence>
<evidence type="ECO:0000313" key="3">
    <source>
        <dbReference type="Proteomes" id="UP000518887"/>
    </source>
</evidence>
<dbReference type="EMBL" id="JACHFQ010000009">
    <property type="protein sequence ID" value="MBB5227208.1"/>
    <property type="molecule type" value="Genomic_DNA"/>
</dbReference>
<evidence type="ECO:0000256" key="1">
    <source>
        <dbReference type="SAM" id="SignalP"/>
    </source>
</evidence>
<dbReference type="SUPFAM" id="SSF53850">
    <property type="entry name" value="Periplasmic binding protein-like II"/>
    <property type="match status" value="1"/>
</dbReference>